<name>A0A2H3KV17_9FLAO</name>
<keyword evidence="1" id="KW-0812">Transmembrane</keyword>
<dbReference type="Proteomes" id="UP000220828">
    <property type="component" value="Unassembled WGS sequence"/>
</dbReference>
<feature type="transmembrane region" description="Helical" evidence="1">
    <location>
        <begin position="62"/>
        <end position="80"/>
    </location>
</feature>
<proteinExistence type="predicted"/>
<protein>
    <recommendedName>
        <fullName evidence="4">Brp/Blh family beta-carotene 15,15'-monooxygenase</fullName>
    </recommendedName>
</protein>
<evidence type="ECO:0000313" key="3">
    <source>
        <dbReference type="Proteomes" id="UP000220828"/>
    </source>
</evidence>
<keyword evidence="1" id="KW-1133">Transmembrane helix</keyword>
<evidence type="ECO:0008006" key="4">
    <source>
        <dbReference type="Google" id="ProtNLM"/>
    </source>
</evidence>
<dbReference type="AlphaFoldDB" id="A0A2H3KV17"/>
<accession>A0A2H3KV17</accession>
<evidence type="ECO:0000313" key="2">
    <source>
        <dbReference type="EMBL" id="PDS26907.1"/>
    </source>
</evidence>
<evidence type="ECO:0000256" key="1">
    <source>
        <dbReference type="SAM" id="Phobius"/>
    </source>
</evidence>
<organism evidence="2 3">
    <name type="scientific">Flavobacterium branchiophilum</name>
    <dbReference type="NCBI Taxonomy" id="55197"/>
    <lineage>
        <taxon>Bacteria</taxon>
        <taxon>Pseudomonadati</taxon>
        <taxon>Bacteroidota</taxon>
        <taxon>Flavobacteriia</taxon>
        <taxon>Flavobacteriales</taxon>
        <taxon>Flavobacteriaceae</taxon>
        <taxon>Flavobacterium</taxon>
    </lineage>
</organism>
<feature type="transmembrane region" description="Helical" evidence="1">
    <location>
        <begin position="22"/>
        <end position="42"/>
    </location>
</feature>
<keyword evidence="1" id="KW-0472">Membrane</keyword>
<feature type="transmembrane region" description="Helical" evidence="1">
    <location>
        <begin position="174"/>
        <end position="192"/>
    </location>
</feature>
<feature type="transmembrane region" description="Helical" evidence="1">
    <location>
        <begin position="101"/>
        <end position="120"/>
    </location>
</feature>
<feature type="transmembrane region" description="Helical" evidence="1">
    <location>
        <begin position="150"/>
        <end position="168"/>
    </location>
</feature>
<feature type="transmembrane region" description="Helical" evidence="1">
    <location>
        <begin position="126"/>
        <end position="143"/>
    </location>
</feature>
<comment type="caution">
    <text evidence="2">The sequence shown here is derived from an EMBL/GenBank/DDBJ whole genome shotgun (WGS) entry which is preliminary data.</text>
</comment>
<dbReference type="OrthoDB" id="1120881at2"/>
<dbReference type="RefSeq" id="WP_097553304.1">
    <property type="nucleotide sequence ID" value="NZ_PCMW01000007.1"/>
</dbReference>
<sequence length="199" mass="22554">MEEKYLEDLVAIKKMMSKSSQFISLSGLTGVLAGVYALVGAYFANKKIHDYTIDIINLKFKLIYIGSFVLILSVITAFVLTLMKAKQQEVSIWTATSRRMLFHFLVPLFSGGFLVLVMLNSENYEFIAPITLIFYGLSCINASKYTFRDVLYLGLTMLLLGLLSSLFIGYGLLFWTIGFGFCHILYGSIMYVKYDLKNK</sequence>
<gene>
    <name evidence="2" type="ORF">B0A77_01435</name>
</gene>
<reference evidence="2 3" key="1">
    <citation type="submission" date="2017-09" db="EMBL/GenBank/DDBJ databases">
        <title>Whole genomes of Flavobacteriaceae.</title>
        <authorList>
            <person name="Stine C."/>
            <person name="Li C."/>
            <person name="Tadesse D."/>
        </authorList>
    </citation>
    <scope>NUCLEOTIDE SEQUENCE [LARGE SCALE GENOMIC DNA]</scope>
    <source>
        <strain evidence="2 3">ATCC 35036</strain>
    </source>
</reference>
<dbReference type="EMBL" id="PCMW01000007">
    <property type="protein sequence ID" value="PDS26907.1"/>
    <property type="molecule type" value="Genomic_DNA"/>
</dbReference>